<keyword evidence="3" id="KW-1185">Reference proteome</keyword>
<dbReference type="Gene3D" id="1.20.120.680">
    <property type="entry name" value="Formiminotetrahydrofolate cyclodeaminase monomer, up-and-down helical bundle"/>
    <property type="match status" value="1"/>
</dbReference>
<feature type="domain" description="Cyclodeaminase/cyclohydrolase" evidence="1">
    <location>
        <begin position="6"/>
        <end position="185"/>
    </location>
</feature>
<dbReference type="Pfam" id="PF04961">
    <property type="entry name" value="FTCD_C"/>
    <property type="match status" value="1"/>
</dbReference>
<gene>
    <name evidence="2" type="ORF">KSB_95750</name>
</gene>
<dbReference type="SUPFAM" id="SSF101262">
    <property type="entry name" value="Methenyltetrahydrofolate cyclohydrolase-like"/>
    <property type="match status" value="1"/>
</dbReference>
<name>A0ABQ3V906_9CHLR</name>
<dbReference type="EMBL" id="BNJG01000009">
    <property type="protein sequence ID" value="GHO61100.1"/>
    <property type="molecule type" value="Genomic_DNA"/>
</dbReference>
<organism evidence="2 3">
    <name type="scientific">Ktedonobacter robiniae</name>
    <dbReference type="NCBI Taxonomy" id="2778365"/>
    <lineage>
        <taxon>Bacteria</taxon>
        <taxon>Bacillati</taxon>
        <taxon>Chloroflexota</taxon>
        <taxon>Ktedonobacteria</taxon>
        <taxon>Ktedonobacterales</taxon>
        <taxon>Ktedonobacteraceae</taxon>
        <taxon>Ktedonobacter</taxon>
    </lineage>
</organism>
<accession>A0ABQ3V906</accession>
<reference evidence="2 3" key="1">
    <citation type="journal article" date="2021" name="Int. J. Syst. Evol. Microbiol.">
        <title>Reticulibacter mediterranei gen. nov., sp. nov., within the new family Reticulibacteraceae fam. nov., and Ktedonospora formicarum gen. nov., sp. nov., Ktedonobacter robiniae sp. nov., Dictyobacter formicarum sp. nov. and Dictyobacter arantiisoli sp. nov., belonging to the class Ktedonobacteria.</title>
        <authorList>
            <person name="Yabe S."/>
            <person name="Zheng Y."/>
            <person name="Wang C.M."/>
            <person name="Sakai Y."/>
            <person name="Abe K."/>
            <person name="Yokota A."/>
            <person name="Donadio S."/>
            <person name="Cavaletti L."/>
            <person name="Monciardini P."/>
        </authorList>
    </citation>
    <scope>NUCLEOTIDE SEQUENCE [LARGE SCALE GENOMIC DNA]</scope>
    <source>
        <strain evidence="2 3">SOSP1-30</strain>
    </source>
</reference>
<dbReference type="InterPro" id="IPR007044">
    <property type="entry name" value="Cyclodeamin/CycHdrlase"/>
</dbReference>
<comment type="caution">
    <text evidence="2">The sequence shown here is derived from an EMBL/GenBank/DDBJ whole genome shotgun (WGS) entry which is preliminary data.</text>
</comment>
<proteinExistence type="predicted"/>
<dbReference type="InterPro" id="IPR036178">
    <property type="entry name" value="Formintransfe-cycloase-like_sf"/>
</dbReference>
<dbReference type="RefSeq" id="WP_201377093.1">
    <property type="nucleotide sequence ID" value="NZ_BNJG01000009.1"/>
</dbReference>
<sequence>MYLDKTLQQYLDDLASAQPTPGGGSASALTGAMGASLACMVARLTVGKADYTVVQQEIGDLIEQGEGLRARFQELMCLDIEAYGKLSSCFKMPRGTNEEKEARKQAVQGALVEAALVPLEMVERALELVRCCKRVAEIGNKNVLSDIATATSLALATGNGAAWMVNVNITSLKDADKAQELQGRLDGALGQITEEALGVNRAIEERGAK</sequence>
<dbReference type="Proteomes" id="UP000654345">
    <property type="component" value="Unassembled WGS sequence"/>
</dbReference>
<protein>
    <submittedName>
        <fullName evidence="2">Sugar ABC transporter substrate-binding protein</fullName>
    </submittedName>
</protein>
<evidence type="ECO:0000313" key="2">
    <source>
        <dbReference type="EMBL" id="GHO61100.1"/>
    </source>
</evidence>
<evidence type="ECO:0000259" key="1">
    <source>
        <dbReference type="Pfam" id="PF04961"/>
    </source>
</evidence>
<evidence type="ECO:0000313" key="3">
    <source>
        <dbReference type="Proteomes" id="UP000654345"/>
    </source>
</evidence>